<feature type="transmembrane region" description="Helical" evidence="2">
    <location>
        <begin position="7"/>
        <end position="27"/>
    </location>
</feature>
<keyword evidence="1" id="KW-0863">Zinc-finger</keyword>
<evidence type="ECO:0000259" key="3">
    <source>
        <dbReference type="PROSITE" id="PS50966"/>
    </source>
</evidence>
<evidence type="ECO:0000313" key="4">
    <source>
        <dbReference type="EMBL" id="KAF8785810.1"/>
    </source>
</evidence>
<feature type="domain" description="SWIM-type" evidence="3">
    <location>
        <begin position="58"/>
        <end position="88"/>
    </location>
</feature>
<proteinExistence type="predicted"/>
<gene>
    <name evidence="4" type="ORF">HNY73_011314</name>
</gene>
<keyword evidence="1" id="KW-0479">Metal-binding</keyword>
<protein>
    <recommendedName>
        <fullName evidence="3">SWIM-type domain-containing protein</fullName>
    </recommendedName>
</protein>
<keyword evidence="2" id="KW-0812">Transmembrane</keyword>
<name>A0A8T0F8T2_ARGBR</name>
<keyword evidence="2" id="KW-0472">Membrane</keyword>
<dbReference type="Proteomes" id="UP000807504">
    <property type="component" value="Unassembled WGS sequence"/>
</dbReference>
<evidence type="ECO:0000313" key="5">
    <source>
        <dbReference type="Proteomes" id="UP000807504"/>
    </source>
</evidence>
<organism evidence="4 5">
    <name type="scientific">Argiope bruennichi</name>
    <name type="common">Wasp spider</name>
    <name type="synonym">Aranea bruennichi</name>
    <dbReference type="NCBI Taxonomy" id="94029"/>
    <lineage>
        <taxon>Eukaryota</taxon>
        <taxon>Metazoa</taxon>
        <taxon>Ecdysozoa</taxon>
        <taxon>Arthropoda</taxon>
        <taxon>Chelicerata</taxon>
        <taxon>Arachnida</taxon>
        <taxon>Araneae</taxon>
        <taxon>Araneomorphae</taxon>
        <taxon>Entelegynae</taxon>
        <taxon>Araneoidea</taxon>
        <taxon>Araneidae</taxon>
        <taxon>Argiope</taxon>
    </lineage>
</organism>
<evidence type="ECO:0000256" key="1">
    <source>
        <dbReference type="PROSITE-ProRule" id="PRU00325"/>
    </source>
</evidence>
<dbReference type="InterPro" id="IPR007527">
    <property type="entry name" value="Znf_SWIM"/>
</dbReference>
<reference evidence="4" key="2">
    <citation type="submission" date="2020-06" db="EMBL/GenBank/DDBJ databases">
        <authorList>
            <person name="Sheffer M."/>
        </authorList>
    </citation>
    <scope>NUCLEOTIDE SEQUENCE</scope>
</reference>
<accession>A0A8T0F8T2</accession>
<keyword evidence="1" id="KW-0862">Zinc</keyword>
<dbReference type="PROSITE" id="PS50966">
    <property type="entry name" value="ZF_SWIM"/>
    <property type="match status" value="1"/>
</dbReference>
<sequence length="179" mass="19962">MRSPRDWLLAGVPPPISLFIASVIGLLRDHGIRISDLYRDVTSKSKQGGRLMNKIKKYLLVLKAECTCAVGAAPAYCKHVFSVLHSISDYSKQKMHSAPTAKLQTWHQPKALKTVPLPCKEVFWKPVTYDGLSNTEFNWKALTDFSLPIFDACIELVEAKYQLAITLPAAICSSNNNNE</sequence>
<keyword evidence="5" id="KW-1185">Reference proteome</keyword>
<comment type="caution">
    <text evidence="4">The sequence shown here is derived from an EMBL/GenBank/DDBJ whole genome shotgun (WGS) entry which is preliminary data.</text>
</comment>
<evidence type="ECO:0000256" key="2">
    <source>
        <dbReference type="SAM" id="Phobius"/>
    </source>
</evidence>
<dbReference type="EMBL" id="JABXBU010000030">
    <property type="protein sequence ID" value="KAF8785810.1"/>
    <property type="molecule type" value="Genomic_DNA"/>
</dbReference>
<dbReference type="AlphaFoldDB" id="A0A8T0F8T2"/>
<reference evidence="4" key="1">
    <citation type="journal article" date="2020" name="bioRxiv">
        <title>Chromosome-level reference genome of the European wasp spider Argiope bruennichi: a resource for studies on range expansion and evolutionary adaptation.</title>
        <authorList>
            <person name="Sheffer M.M."/>
            <person name="Hoppe A."/>
            <person name="Krehenwinkel H."/>
            <person name="Uhl G."/>
            <person name="Kuss A.W."/>
            <person name="Jensen L."/>
            <person name="Jensen C."/>
            <person name="Gillespie R.G."/>
            <person name="Hoff K.J."/>
            <person name="Prost S."/>
        </authorList>
    </citation>
    <scope>NUCLEOTIDE SEQUENCE</scope>
</reference>
<dbReference type="GO" id="GO:0008270">
    <property type="term" value="F:zinc ion binding"/>
    <property type="evidence" value="ECO:0007669"/>
    <property type="project" value="UniProtKB-KW"/>
</dbReference>
<keyword evidence="2" id="KW-1133">Transmembrane helix</keyword>